<organism evidence="2 3">
    <name type="scientific">Ovis aries</name>
    <name type="common">Sheep</name>
    <dbReference type="NCBI Taxonomy" id="9940"/>
    <lineage>
        <taxon>Eukaryota</taxon>
        <taxon>Metazoa</taxon>
        <taxon>Chordata</taxon>
        <taxon>Craniata</taxon>
        <taxon>Vertebrata</taxon>
        <taxon>Euteleostomi</taxon>
        <taxon>Mammalia</taxon>
        <taxon>Eutheria</taxon>
        <taxon>Laurasiatheria</taxon>
        <taxon>Artiodactyla</taxon>
        <taxon>Ruminantia</taxon>
        <taxon>Pecora</taxon>
        <taxon>Bovidae</taxon>
        <taxon>Caprinae</taxon>
        <taxon>Ovis</taxon>
    </lineage>
</organism>
<feature type="compositionally biased region" description="Low complexity" evidence="1">
    <location>
        <begin position="11"/>
        <end position="23"/>
    </location>
</feature>
<dbReference type="EMBL" id="JAEMGP010000018">
    <property type="protein sequence ID" value="KAG5198411.1"/>
    <property type="molecule type" value="Genomic_DNA"/>
</dbReference>
<feature type="region of interest" description="Disordered" evidence="1">
    <location>
        <begin position="59"/>
        <end position="89"/>
    </location>
</feature>
<evidence type="ECO:0000313" key="2">
    <source>
        <dbReference type="EMBL" id="KAG5198411.1"/>
    </source>
</evidence>
<name>A0A835ZR50_SHEEP</name>
<proteinExistence type="predicted"/>
<sequence length="111" mass="11636">MSSGPPDTPCRSEGAGPRAAGAASPPPAEGRPGARLPADDVPALWFRRPGGRGALRRLGRAESCAASNTSFPRQGRVSGPENKEHGIVPRTWEPGAQAAAVMDCYLRRGEY</sequence>
<protein>
    <submittedName>
        <fullName evidence="2">Uncharacterized protein</fullName>
    </submittedName>
</protein>
<evidence type="ECO:0000256" key="1">
    <source>
        <dbReference type="SAM" id="MobiDB-lite"/>
    </source>
</evidence>
<comment type="caution">
    <text evidence="2">The sequence shown here is derived from an EMBL/GenBank/DDBJ whole genome shotgun (WGS) entry which is preliminary data.</text>
</comment>
<gene>
    <name evidence="2" type="ORF">JEQ12_008101</name>
</gene>
<feature type="region of interest" description="Disordered" evidence="1">
    <location>
        <begin position="1"/>
        <end position="42"/>
    </location>
</feature>
<evidence type="ECO:0000313" key="3">
    <source>
        <dbReference type="Proteomes" id="UP000664991"/>
    </source>
</evidence>
<dbReference type="Proteomes" id="UP000664991">
    <property type="component" value="Unassembled WGS sequence"/>
</dbReference>
<accession>A0A835ZR50</accession>
<reference evidence="2 3" key="1">
    <citation type="submission" date="2020-12" db="EMBL/GenBank/DDBJ databases">
        <title>De novo assembly of Tibetan sheep genome.</title>
        <authorList>
            <person name="Li X."/>
        </authorList>
    </citation>
    <scope>NUCLEOTIDE SEQUENCE [LARGE SCALE GENOMIC DNA]</scope>
    <source>
        <tissue evidence="2">Heart</tissue>
    </source>
</reference>
<dbReference type="AlphaFoldDB" id="A0A835ZR50"/>